<gene>
    <name evidence="1" type="ORF">H9736_05815</name>
</gene>
<accession>A0A9D1WTH6</accession>
<proteinExistence type="predicted"/>
<organism evidence="1 2">
    <name type="scientific">Candidatus Anaerotruncus excrementipullorum</name>
    <dbReference type="NCBI Taxonomy" id="2838465"/>
    <lineage>
        <taxon>Bacteria</taxon>
        <taxon>Bacillati</taxon>
        <taxon>Bacillota</taxon>
        <taxon>Clostridia</taxon>
        <taxon>Eubacteriales</taxon>
        <taxon>Oscillospiraceae</taxon>
        <taxon>Anaerotruncus</taxon>
    </lineage>
</organism>
<dbReference type="EMBL" id="DXES01000125">
    <property type="protein sequence ID" value="HIX65750.1"/>
    <property type="molecule type" value="Genomic_DNA"/>
</dbReference>
<reference evidence="1" key="1">
    <citation type="journal article" date="2021" name="PeerJ">
        <title>Extensive microbial diversity within the chicken gut microbiome revealed by metagenomics and culture.</title>
        <authorList>
            <person name="Gilroy R."/>
            <person name="Ravi A."/>
            <person name="Getino M."/>
            <person name="Pursley I."/>
            <person name="Horton D.L."/>
            <person name="Alikhan N.F."/>
            <person name="Baker D."/>
            <person name="Gharbi K."/>
            <person name="Hall N."/>
            <person name="Watson M."/>
            <person name="Adriaenssens E.M."/>
            <person name="Foster-Nyarko E."/>
            <person name="Jarju S."/>
            <person name="Secka A."/>
            <person name="Antonio M."/>
            <person name="Oren A."/>
            <person name="Chaudhuri R.R."/>
            <person name="La Ragione R."/>
            <person name="Hildebrand F."/>
            <person name="Pallen M.J."/>
        </authorList>
    </citation>
    <scope>NUCLEOTIDE SEQUENCE</scope>
    <source>
        <strain evidence="1">CHK188-5543</strain>
    </source>
</reference>
<sequence length="125" mass="13570">MFQIKRIADPRLAERVCASFNVFQQGAFAYGAFQDGEILATAAFTRSPEGCVTLHGVDTGRKTDLGLIDGMARAAFLAQLRQGATQGRLDTALPHELRLALTKRNYALEGPFDLGAFFAKKCCGK</sequence>
<reference evidence="1" key="2">
    <citation type="submission" date="2021-04" db="EMBL/GenBank/DDBJ databases">
        <authorList>
            <person name="Gilroy R."/>
        </authorList>
    </citation>
    <scope>NUCLEOTIDE SEQUENCE</scope>
    <source>
        <strain evidence="1">CHK188-5543</strain>
    </source>
</reference>
<dbReference type="AlphaFoldDB" id="A0A9D1WTH6"/>
<name>A0A9D1WTH6_9FIRM</name>
<comment type="caution">
    <text evidence="1">The sequence shown here is derived from an EMBL/GenBank/DDBJ whole genome shotgun (WGS) entry which is preliminary data.</text>
</comment>
<dbReference type="Proteomes" id="UP000886800">
    <property type="component" value="Unassembled WGS sequence"/>
</dbReference>
<evidence type="ECO:0000313" key="1">
    <source>
        <dbReference type="EMBL" id="HIX65750.1"/>
    </source>
</evidence>
<protein>
    <submittedName>
        <fullName evidence="1">Uncharacterized protein</fullName>
    </submittedName>
</protein>
<evidence type="ECO:0000313" key="2">
    <source>
        <dbReference type="Proteomes" id="UP000886800"/>
    </source>
</evidence>